<sequence>MYKKNGDYFIFLTDDEQDINREIKAINIDEDLIKRELANYIFQDLHDEKKYRYSNVYSFSYNQKMDEKNYGNQTASIGINILSPLFDHYTKSEQELMMMSSGNDELIIRLL</sequence>
<dbReference type="EMBL" id="CVRB01000005">
    <property type="protein sequence ID" value="CRK84829.1"/>
    <property type="molecule type" value="Genomic_DNA"/>
</dbReference>
<reference evidence="3" key="1">
    <citation type="submission" date="2015-05" db="EMBL/GenBank/DDBJ databases">
        <authorList>
            <person name="Urmite Genomes"/>
        </authorList>
    </citation>
    <scope>NUCLEOTIDE SEQUENCE [LARGE SCALE GENOMIC DNA]</scope>
    <source>
        <strain evidence="3">LF1</strain>
    </source>
</reference>
<organism evidence="2 3">
    <name type="scientific">Neobacillus massiliamazoniensis</name>
    <dbReference type="NCBI Taxonomy" id="1499688"/>
    <lineage>
        <taxon>Bacteria</taxon>
        <taxon>Bacillati</taxon>
        <taxon>Bacillota</taxon>
        <taxon>Bacilli</taxon>
        <taxon>Bacillales</taxon>
        <taxon>Bacillaceae</taxon>
        <taxon>Neobacillus</taxon>
    </lineage>
</organism>
<name>A0A0U1P3G0_9BACI</name>
<dbReference type="RefSeq" id="WP_245640535.1">
    <property type="nucleotide sequence ID" value="NZ_CVRB01000005.1"/>
</dbReference>
<dbReference type="AlphaFoldDB" id="A0A0U1P3G0"/>
<dbReference type="STRING" id="1499688.BN000_04879"/>
<feature type="domain" description="Probable ATP-binding protein BrxC 4th six-stranded beta-sheet" evidence="1">
    <location>
        <begin position="27"/>
        <end position="110"/>
    </location>
</feature>
<evidence type="ECO:0000313" key="2">
    <source>
        <dbReference type="EMBL" id="CRK84829.1"/>
    </source>
</evidence>
<evidence type="ECO:0000313" key="3">
    <source>
        <dbReference type="Proteomes" id="UP000199087"/>
    </source>
</evidence>
<protein>
    <recommendedName>
        <fullName evidence="1">Probable ATP-binding protein BrxC 4th six-stranded beta-sheet domain-containing protein</fullName>
    </recommendedName>
</protein>
<evidence type="ECO:0000259" key="1">
    <source>
        <dbReference type="Pfam" id="PF25796"/>
    </source>
</evidence>
<accession>A0A0U1P3G0</accession>
<dbReference type="Pfam" id="PF25796">
    <property type="entry name" value="BREX_BrxC_4th"/>
    <property type="match status" value="1"/>
</dbReference>
<dbReference type="InterPro" id="IPR058036">
    <property type="entry name" value="BREX_BrxC_4th"/>
</dbReference>
<proteinExistence type="predicted"/>
<dbReference type="Proteomes" id="UP000199087">
    <property type="component" value="Unassembled WGS sequence"/>
</dbReference>
<gene>
    <name evidence="2" type="ORF">BN000_04879</name>
</gene>
<keyword evidence="3" id="KW-1185">Reference proteome</keyword>